<dbReference type="CDD" id="cd07067">
    <property type="entry name" value="HP_PGM_like"/>
    <property type="match status" value="1"/>
</dbReference>
<proteinExistence type="predicted"/>
<dbReference type="Gene3D" id="3.40.50.1240">
    <property type="entry name" value="Phosphoglycerate mutase-like"/>
    <property type="match status" value="1"/>
</dbReference>
<sequence>MSEHAPELWLARHGETEWSKAWRHTSFTDLPLTDVGEQQAAKLRPLLADVAFDRVLSSPRLRARRTAELAGFADPQVDEDLVEWDYGDYEGLTTETIRESVPGWTVWTHPSPGGETAEQLTERLDRVVARVQQGGRTLVFGHGHSLRALTARWLGLGVEHGRSFLLDTGTYSVLGEDRGTPVVTRWNVASW</sequence>
<feature type="active site" description="Proton donor/acceptor" evidence="1">
    <location>
        <position position="83"/>
    </location>
</feature>
<gene>
    <name evidence="3" type="ORF">EHW97_10345</name>
</gene>
<evidence type="ECO:0000313" key="4">
    <source>
        <dbReference type="Proteomes" id="UP000275225"/>
    </source>
</evidence>
<dbReference type="PANTHER" id="PTHR48100:SF15">
    <property type="entry name" value="SEDOHEPTULOSE 1,7-BISPHOSPHATASE"/>
    <property type="match status" value="1"/>
</dbReference>
<evidence type="ECO:0000313" key="3">
    <source>
        <dbReference type="EMBL" id="RQN03284.1"/>
    </source>
</evidence>
<dbReference type="RefSeq" id="WP_124237093.1">
    <property type="nucleotide sequence ID" value="NZ_JBHUFI010000007.1"/>
</dbReference>
<dbReference type="InterPro" id="IPR050275">
    <property type="entry name" value="PGM_Phosphatase"/>
</dbReference>
<dbReference type="Pfam" id="PF00300">
    <property type="entry name" value="His_Phos_1"/>
    <property type="match status" value="1"/>
</dbReference>
<dbReference type="OrthoDB" id="4697614at2"/>
<dbReference type="EMBL" id="RQJX01000013">
    <property type="protein sequence ID" value="RQN03284.1"/>
    <property type="molecule type" value="Genomic_DNA"/>
</dbReference>
<evidence type="ECO:0000256" key="2">
    <source>
        <dbReference type="PIRSR" id="PIRSR613078-2"/>
    </source>
</evidence>
<dbReference type="GO" id="GO:0070297">
    <property type="term" value="P:regulation of phosphorelay signal transduction system"/>
    <property type="evidence" value="ECO:0007669"/>
    <property type="project" value="TreeGrafter"/>
</dbReference>
<evidence type="ECO:0000256" key="1">
    <source>
        <dbReference type="PIRSR" id="PIRSR613078-1"/>
    </source>
</evidence>
<accession>A0A3N6XZY7</accession>
<dbReference type="SUPFAM" id="SSF53254">
    <property type="entry name" value="Phosphoglycerate mutase-like"/>
    <property type="match status" value="1"/>
</dbReference>
<dbReference type="GO" id="GO:0101006">
    <property type="term" value="F:protein histidine phosphatase activity"/>
    <property type="evidence" value="ECO:0007669"/>
    <property type="project" value="TreeGrafter"/>
</dbReference>
<protein>
    <submittedName>
        <fullName evidence="3">Histidine phosphatase family protein</fullName>
    </submittedName>
</protein>
<reference evidence="3 4" key="1">
    <citation type="submission" date="2018-11" db="EMBL/GenBank/DDBJ databases">
        <authorList>
            <person name="Li F."/>
        </authorList>
    </citation>
    <scope>NUCLEOTIDE SEQUENCE [LARGE SCALE GENOMIC DNA]</scope>
    <source>
        <strain evidence="3 4">YS17T</strain>
    </source>
</reference>
<dbReference type="AlphaFoldDB" id="A0A3N6XZY7"/>
<name>A0A3N6XZY7_9ACTN</name>
<dbReference type="Proteomes" id="UP000275225">
    <property type="component" value="Unassembled WGS sequence"/>
</dbReference>
<dbReference type="SMART" id="SM00855">
    <property type="entry name" value="PGAM"/>
    <property type="match status" value="1"/>
</dbReference>
<keyword evidence="4" id="KW-1185">Reference proteome</keyword>
<feature type="binding site" evidence="2">
    <location>
        <position position="62"/>
    </location>
    <ligand>
        <name>substrate</name>
    </ligand>
</feature>
<dbReference type="InterPro" id="IPR029033">
    <property type="entry name" value="His_PPase_superfam"/>
</dbReference>
<dbReference type="PANTHER" id="PTHR48100">
    <property type="entry name" value="BROAD-SPECIFICITY PHOSPHATASE YOR283W-RELATED"/>
    <property type="match status" value="1"/>
</dbReference>
<feature type="binding site" evidence="2">
    <location>
        <begin position="83"/>
        <end position="86"/>
    </location>
    <ligand>
        <name>substrate</name>
    </ligand>
</feature>
<dbReference type="InterPro" id="IPR013078">
    <property type="entry name" value="His_Pase_superF_clade-1"/>
</dbReference>
<feature type="active site" description="Tele-phosphohistidine intermediate" evidence="1">
    <location>
        <position position="13"/>
    </location>
</feature>
<organism evidence="3 4">
    <name type="scientific">Aeromicrobium camelliae</name>
    <dbReference type="NCBI Taxonomy" id="1538144"/>
    <lineage>
        <taxon>Bacteria</taxon>
        <taxon>Bacillati</taxon>
        <taxon>Actinomycetota</taxon>
        <taxon>Actinomycetes</taxon>
        <taxon>Propionibacteriales</taxon>
        <taxon>Nocardioidaceae</taxon>
        <taxon>Aeromicrobium</taxon>
    </lineage>
</organism>
<comment type="caution">
    <text evidence="3">The sequence shown here is derived from an EMBL/GenBank/DDBJ whole genome shotgun (WGS) entry which is preliminary data.</text>
</comment>